<dbReference type="EMBL" id="CAMXCT010005813">
    <property type="protein sequence ID" value="CAI4013329.1"/>
    <property type="molecule type" value="Genomic_DNA"/>
</dbReference>
<keyword evidence="3" id="KW-0539">Nucleus</keyword>
<evidence type="ECO:0000256" key="4">
    <source>
        <dbReference type="SAM" id="Coils"/>
    </source>
</evidence>
<evidence type="ECO:0000256" key="1">
    <source>
        <dbReference type="ARBA" id="ARBA00004123"/>
    </source>
</evidence>
<keyword evidence="4" id="KW-0175">Coiled coil</keyword>
<evidence type="ECO:0000259" key="5">
    <source>
        <dbReference type="Pfam" id="PF15906"/>
    </source>
</evidence>
<dbReference type="EMBL" id="CAMXCT030005813">
    <property type="protein sequence ID" value="CAL4800641.1"/>
    <property type="molecule type" value="Genomic_DNA"/>
</dbReference>
<protein>
    <submittedName>
        <fullName evidence="7">Nitric oxide synthase-interacting protein zinc-finger domain-containing protein</fullName>
    </submittedName>
</protein>
<keyword evidence="7" id="KW-0479">Metal-binding</keyword>
<comment type="caution">
    <text evidence="6">The sequence shown here is derived from an EMBL/GenBank/DDBJ whole genome shotgun (WGS) entry which is preliminary data.</text>
</comment>
<dbReference type="GO" id="GO:0008270">
    <property type="term" value="F:zinc ion binding"/>
    <property type="evidence" value="ECO:0007669"/>
    <property type="project" value="UniProtKB-KW"/>
</dbReference>
<organism evidence="6">
    <name type="scientific">Cladocopium goreaui</name>
    <dbReference type="NCBI Taxonomy" id="2562237"/>
    <lineage>
        <taxon>Eukaryota</taxon>
        <taxon>Sar</taxon>
        <taxon>Alveolata</taxon>
        <taxon>Dinophyceae</taxon>
        <taxon>Suessiales</taxon>
        <taxon>Symbiodiniaceae</taxon>
        <taxon>Cladocopium</taxon>
    </lineage>
</organism>
<feature type="coiled-coil region" evidence="4">
    <location>
        <begin position="71"/>
        <end position="111"/>
    </location>
</feature>
<sequence>MSRHSKHSNDRMFFTAKERADAGYSKTRKEVMGTDCFLPFGFCGLSLKAPKDPVATPDGNIFDREAILECLLQQKLEIQAQQKKFDEQERKKEQRLKALDQEDELRQLEEFTRAEQGLLSQDLRHKRALEQAESKGSDGGPEKKLRKGELLKVDKSELRAKSFWTKEFTPTAAPTEIKKVDTSTRCPVTGKKLKVKDLISVKMDVADQKLLDQGGGKGVFCCAVSKNPIVFQQALLLKPSGVVILESVWKDIVSKEMKCPVTGKKLKGEEDILKLTTGGSGFSAHNDVEAKSFSMIRSFTGDNRTQQGHLPRAGFAGLH</sequence>
<evidence type="ECO:0000256" key="2">
    <source>
        <dbReference type="ARBA" id="ARBA00008126"/>
    </source>
</evidence>
<comment type="similarity">
    <text evidence="2">Belongs to the NOSIP family.</text>
</comment>
<dbReference type="InterPro" id="IPR013083">
    <property type="entry name" value="Znf_RING/FYVE/PHD"/>
</dbReference>
<dbReference type="InterPro" id="IPR016818">
    <property type="entry name" value="NOSIP"/>
</dbReference>
<reference evidence="6" key="1">
    <citation type="submission" date="2022-10" db="EMBL/GenBank/DDBJ databases">
        <authorList>
            <person name="Chen Y."/>
            <person name="Dougan E. K."/>
            <person name="Chan C."/>
            <person name="Rhodes N."/>
            <person name="Thang M."/>
        </authorList>
    </citation>
    <scope>NUCLEOTIDE SEQUENCE</scope>
</reference>
<reference evidence="7 8" key="2">
    <citation type="submission" date="2024-05" db="EMBL/GenBank/DDBJ databases">
        <authorList>
            <person name="Chen Y."/>
            <person name="Shah S."/>
            <person name="Dougan E. K."/>
            <person name="Thang M."/>
            <person name="Chan C."/>
        </authorList>
    </citation>
    <scope>NUCLEOTIDE SEQUENCE [LARGE SCALE GENOMIC DNA]</scope>
</reference>
<dbReference type="SUPFAM" id="SSF57850">
    <property type="entry name" value="RING/U-box"/>
    <property type="match status" value="1"/>
</dbReference>
<dbReference type="InterPro" id="IPR031790">
    <property type="entry name" value="Znf-NOSIP"/>
</dbReference>
<dbReference type="GO" id="GO:0005634">
    <property type="term" value="C:nucleus"/>
    <property type="evidence" value="ECO:0007669"/>
    <property type="project" value="UniProtKB-SubCell"/>
</dbReference>
<feature type="domain" description="Nitric oxide synthase-interacting protein zinc-finger" evidence="5">
    <location>
        <begin position="17"/>
        <end position="75"/>
    </location>
</feature>
<accession>A0A9P1DMZ2</accession>
<dbReference type="Proteomes" id="UP001152797">
    <property type="component" value="Unassembled WGS sequence"/>
</dbReference>
<dbReference type="GO" id="GO:0061630">
    <property type="term" value="F:ubiquitin protein ligase activity"/>
    <property type="evidence" value="ECO:0007669"/>
    <property type="project" value="InterPro"/>
</dbReference>
<keyword evidence="7" id="KW-0863">Zinc-finger</keyword>
<evidence type="ECO:0000313" key="8">
    <source>
        <dbReference type="Proteomes" id="UP001152797"/>
    </source>
</evidence>
<keyword evidence="7" id="KW-0862">Zinc</keyword>
<keyword evidence="8" id="KW-1185">Reference proteome</keyword>
<gene>
    <name evidence="6" type="ORF">C1SCF055_LOCUS38313</name>
</gene>
<dbReference type="PANTHER" id="PTHR13063">
    <property type="entry name" value="ENOS INTERACTING PROTEIN"/>
    <property type="match status" value="1"/>
</dbReference>
<dbReference type="PANTHER" id="PTHR13063:SF10">
    <property type="entry name" value="NITRIC OXIDE SYNTHASE-INTERACTING PROTEIN"/>
    <property type="match status" value="1"/>
</dbReference>
<name>A0A9P1DMZ2_9DINO</name>
<evidence type="ECO:0000313" key="7">
    <source>
        <dbReference type="EMBL" id="CAL4800641.1"/>
    </source>
</evidence>
<evidence type="ECO:0000256" key="3">
    <source>
        <dbReference type="ARBA" id="ARBA00023242"/>
    </source>
</evidence>
<proteinExistence type="inferred from homology"/>
<dbReference type="OrthoDB" id="116827at2759"/>
<dbReference type="Pfam" id="PF15906">
    <property type="entry name" value="zf-NOSIP"/>
    <property type="match status" value="1"/>
</dbReference>
<evidence type="ECO:0000313" key="6">
    <source>
        <dbReference type="EMBL" id="CAI4013329.1"/>
    </source>
</evidence>
<dbReference type="AlphaFoldDB" id="A0A9P1DMZ2"/>
<comment type="subcellular location">
    <subcellularLocation>
        <location evidence="1">Nucleus</location>
    </subcellularLocation>
</comment>
<dbReference type="Gene3D" id="3.30.40.10">
    <property type="entry name" value="Zinc/RING finger domain, C3HC4 (zinc finger)"/>
    <property type="match status" value="2"/>
</dbReference>
<dbReference type="EMBL" id="CAMXCT020005813">
    <property type="protein sequence ID" value="CAL1166704.1"/>
    <property type="molecule type" value="Genomic_DNA"/>
</dbReference>